<sequence length="113" mass="12367">MSEFIVRVTCFELNYRGQVAGQIAEAFVPVEAKDEDEACQRAVLWHGDNGVAVEDDDLQWQCIDLPRALVFKATKCLEVTASELEVFLSLTQGLTGAKVIGRSTSLTMGSEQA</sequence>
<accession>A0A1L7NMU3</accession>
<evidence type="ECO:0000313" key="2">
    <source>
        <dbReference type="Proteomes" id="UP000218731"/>
    </source>
</evidence>
<keyword evidence="1" id="KW-0614">Plasmid</keyword>
<organism evidence="1 2">
    <name type="scientific">Pseudomonas putida</name>
    <name type="common">Arthrobacter siderocapsulatus</name>
    <dbReference type="NCBI Taxonomy" id="303"/>
    <lineage>
        <taxon>Bacteria</taxon>
        <taxon>Pseudomonadati</taxon>
        <taxon>Pseudomonadota</taxon>
        <taxon>Gammaproteobacteria</taxon>
        <taxon>Pseudomonadales</taxon>
        <taxon>Pseudomonadaceae</taxon>
        <taxon>Pseudomonas</taxon>
    </lineage>
</organism>
<dbReference type="EMBL" id="AP015030">
    <property type="protein sequence ID" value="BAW26733.1"/>
    <property type="molecule type" value="Genomic_DNA"/>
</dbReference>
<reference evidence="1 2" key="1">
    <citation type="submission" date="2015-11" db="EMBL/GenBank/DDBJ databases">
        <title>Complete genome sequencing of a biphenyl-degrading bacterium, Pseudomonas putida KF715 (=NBRC110667).</title>
        <authorList>
            <person name="Suenaga H."/>
            <person name="Fujihara N."/>
            <person name="Watanabe T."/>
            <person name="Hirose J."/>
            <person name="Kimura N."/>
            <person name="Yamazoe A."/>
            <person name="Hosoyama A."/>
            <person name="Shimodaira J."/>
            <person name="Furukawa K."/>
        </authorList>
    </citation>
    <scope>NUCLEOTIDE SEQUENCE [LARGE SCALE GENOMIC DNA]</scope>
    <source>
        <strain evidence="1 2">KF715</strain>
        <plasmid evidence="2">Plasmid pkf715a dna</plasmid>
    </source>
</reference>
<dbReference type="Proteomes" id="UP000218731">
    <property type="component" value="Plasmid pKF715A"/>
</dbReference>
<gene>
    <name evidence="1" type="ORF">KF715C_pA2280</name>
</gene>
<evidence type="ECO:0000313" key="1">
    <source>
        <dbReference type="EMBL" id="BAW26733.1"/>
    </source>
</evidence>
<dbReference type="AlphaFoldDB" id="A0A1L7NMU3"/>
<name>A0A1L7NMU3_PSEPU</name>
<dbReference type="RefSeq" id="WP_045632716.1">
    <property type="nucleotide sequence ID" value="NZ_AP015030.1"/>
</dbReference>
<proteinExistence type="predicted"/>
<geneLocation type="plasmid" evidence="2">
    <name>pkf715a dna</name>
</geneLocation>
<protein>
    <submittedName>
        <fullName evidence="1">Uncharacterized protein</fullName>
    </submittedName>
</protein>